<dbReference type="Pfam" id="PF00356">
    <property type="entry name" value="LacI"/>
    <property type="match status" value="1"/>
</dbReference>
<evidence type="ECO:0000313" key="6">
    <source>
        <dbReference type="Proteomes" id="UP001258315"/>
    </source>
</evidence>
<evidence type="ECO:0000259" key="4">
    <source>
        <dbReference type="PROSITE" id="PS50932"/>
    </source>
</evidence>
<dbReference type="InterPro" id="IPR046335">
    <property type="entry name" value="LacI/GalR-like_sensor"/>
</dbReference>
<dbReference type="SUPFAM" id="SSF47413">
    <property type="entry name" value="lambda repressor-like DNA-binding domains"/>
    <property type="match status" value="1"/>
</dbReference>
<dbReference type="PROSITE" id="PS50932">
    <property type="entry name" value="HTH_LACI_2"/>
    <property type="match status" value="1"/>
</dbReference>
<evidence type="ECO:0000313" key="5">
    <source>
        <dbReference type="EMBL" id="MDT3405239.1"/>
    </source>
</evidence>
<keyword evidence="2" id="KW-0238">DNA-binding</keyword>
<feature type="domain" description="HTH lacI-type" evidence="4">
    <location>
        <begin position="8"/>
        <end position="62"/>
    </location>
</feature>
<accession>A0ABU3GZP7</accession>
<dbReference type="PANTHER" id="PTHR30146">
    <property type="entry name" value="LACI-RELATED TRANSCRIPTIONAL REPRESSOR"/>
    <property type="match status" value="1"/>
</dbReference>
<proteinExistence type="predicted"/>
<keyword evidence="6" id="KW-1185">Reference proteome</keyword>
<dbReference type="InterPro" id="IPR000843">
    <property type="entry name" value="HTH_LacI"/>
</dbReference>
<keyword evidence="3" id="KW-0804">Transcription</keyword>
<dbReference type="InterPro" id="IPR028082">
    <property type="entry name" value="Peripla_BP_I"/>
</dbReference>
<reference evidence="6" key="1">
    <citation type="submission" date="2023-07" db="EMBL/GenBank/DDBJ databases">
        <title>Functional and genomic diversity of the sorghum phyllosphere microbiome.</title>
        <authorList>
            <person name="Shade A."/>
        </authorList>
    </citation>
    <scope>NUCLEOTIDE SEQUENCE [LARGE SCALE GENOMIC DNA]</scope>
    <source>
        <strain evidence="6">SORGH_AS_0422</strain>
    </source>
</reference>
<gene>
    <name evidence="5" type="ORF">QE417_004311</name>
</gene>
<evidence type="ECO:0000256" key="1">
    <source>
        <dbReference type="ARBA" id="ARBA00023015"/>
    </source>
</evidence>
<dbReference type="Proteomes" id="UP001258315">
    <property type="component" value="Unassembled WGS sequence"/>
</dbReference>
<protein>
    <submittedName>
        <fullName evidence="5">LacI family transcriptional regulator</fullName>
    </submittedName>
</protein>
<dbReference type="SUPFAM" id="SSF53822">
    <property type="entry name" value="Periplasmic binding protein-like I"/>
    <property type="match status" value="1"/>
</dbReference>
<keyword evidence="1" id="KW-0805">Transcription regulation</keyword>
<dbReference type="SMART" id="SM00354">
    <property type="entry name" value="HTH_LACI"/>
    <property type="match status" value="1"/>
</dbReference>
<evidence type="ECO:0000256" key="3">
    <source>
        <dbReference type="ARBA" id="ARBA00023163"/>
    </source>
</evidence>
<name>A0ABU3GZP7_9SPHI</name>
<dbReference type="CDD" id="cd06267">
    <property type="entry name" value="PBP1_LacI_sugar_binding-like"/>
    <property type="match status" value="1"/>
</dbReference>
<dbReference type="Pfam" id="PF13377">
    <property type="entry name" value="Peripla_BP_3"/>
    <property type="match status" value="1"/>
</dbReference>
<dbReference type="Gene3D" id="1.10.260.40">
    <property type="entry name" value="lambda repressor-like DNA-binding domains"/>
    <property type="match status" value="1"/>
</dbReference>
<dbReference type="RefSeq" id="WP_311953548.1">
    <property type="nucleotide sequence ID" value="NZ_JAVLVU010000001.1"/>
</dbReference>
<dbReference type="EMBL" id="JAVLVU010000001">
    <property type="protein sequence ID" value="MDT3405239.1"/>
    <property type="molecule type" value="Genomic_DNA"/>
</dbReference>
<dbReference type="InterPro" id="IPR010982">
    <property type="entry name" value="Lambda_DNA-bd_dom_sf"/>
</dbReference>
<comment type="caution">
    <text evidence="5">The sequence shown here is derived from an EMBL/GenBank/DDBJ whole genome shotgun (WGS) entry which is preliminary data.</text>
</comment>
<dbReference type="CDD" id="cd01392">
    <property type="entry name" value="HTH_LacI"/>
    <property type="match status" value="1"/>
</dbReference>
<sequence length="345" mass="38409">MSTPEKEITIYDIARALNISAATVSRALMDHPSVNINTKKRVQEAAQEMGYRSNQMASNLRKRKSNIIGIIVGNLNSSFMSNVIAGVEKELSDAGYNLIISQSLDNINKEINIAQAMYNNRVDGLLVSLAYETENADHFESFVKRGIPLVYFDRVWPHPQCPGIEIDNVKAAYDITEHLVTQGCKRIAHVTAYRLSSVAADRFAGFKKALEDYQMTFDENLLIQTDLTLQAGIDAAKQILAMENRPDAVFVTNDACAVSCMQELKRNGIRIPQDIAFAGFNNDTEASIIEPNLTTVDYKGYQMGEVAAQILLDRLNQTDNGLLKTSNKLIQPSEIIIRDSSLKRK</sequence>
<evidence type="ECO:0000256" key="2">
    <source>
        <dbReference type="ARBA" id="ARBA00023125"/>
    </source>
</evidence>
<dbReference type="Gene3D" id="3.40.50.2300">
    <property type="match status" value="2"/>
</dbReference>
<organism evidence="5 6">
    <name type="scientific">Mucilaginibacter terrae</name>
    <dbReference type="NCBI Taxonomy" id="1955052"/>
    <lineage>
        <taxon>Bacteria</taxon>
        <taxon>Pseudomonadati</taxon>
        <taxon>Bacteroidota</taxon>
        <taxon>Sphingobacteriia</taxon>
        <taxon>Sphingobacteriales</taxon>
        <taxon>Sphingobacteriaceae</taxon>
        <taxon>Mucilaginibacter</taxon>
    </lineage>
</organism>
<dbReference type="PANTHER" id="PTHR30146:SF109">
    <property type="entry name" value="HTH-TYPE TRANSCRIPTIONAL REGULATOR GALS"/>
    <property type="match status" value="1"/>
</dbReference>